<dbReference type="AlphaFoldDB" id="A0A0D8XVX2"/>
<name>A0A0D8XVX2_DICVI</name>
<keyword evidence="1" id="KW-0732">Signal</keyword>
<gene>
    <name evidence="2" type="ORF">DICVIV_07455</name>
</gene>
<dbReference type="Proteomes" id="UP000053766">
    <property type="component" value="Unassembled WGS sequence"/>
</dbReference>
<sequence>MFATQRSLLLALSSFSLAALFVWYVQSKKKRGTRRILGNNHTGIVAKDADSTLERQEYNLDTYQSCCVASGKEVRCTTPIMNATLGEDPESTDEPSTPNTNYGIAVESNEDRQEALAKDDLVENVFIEEKELSNVFTEDLRTEEEKECGRNETEMSSELLLDVSHHAEPEAFSWSDEMERSYVEMKKKEEEQQRQHECSVAINGSGDYATSDSPGLASQNSEECYVFNKEFGKCHCPGYR</sequence>
<protein>
    <submittedName>
        <fullName evidence="2">Uncharacterized protein</fullName>
    </submittedName>
</protein>
<dbReference type="OrthoDB" id="10601948at2759"/>
<feature type="chain" id="PRO_5002335969" evidence="1">
    <location>
        <begin position="19"/>
        <end position="240"/>
    </location>
</feature>
<dbReference type="STRING" id="29172.A0A0D8XVX2"/>
<reference evidence="3" key="2">
    <citation type="journal article" date="2016" name="Sci. Rep.">
        <title>Dictyocaulus viviparus genome, variome and transcriptome elucidate lungworm biology and support future intervention.</title>
        <authorList>
            <person name="McNulty S.N."/>
            <person name="Strube C."/>
            <person name="Rosa B.A."/>
            <person name="Martin J.C."/>
            <person name="Tyagi R."/>
            <person name="Choi Y.J."/>
            <person name="Wang Q."/>
            <person name="Hallsworth Pepin K."/>
            <person name="Zhang X."/>
            <person name="Ozersky P."/>
            <person name="Wilson R.K."/>
            <person name="Sternberg P.W."/>
            <person name="Gasser R.B."/>
            <person name="Mitreva M."/>
        </authorList>
    </citation>
    <scope>NUCLEOTIDE SEQUENCE [LARGE SCALE GENOMIC DNA]</scope>
    <source>
        <strain evidence="3">HannoverDv2000</strain>
    </source>
</reference>
<proteinExistence type="predicted"/>
<evidence type="ECO:0000256" key="1">
    <source>
        <dbReference type="SAM" id="SignalP"/>
    </source>
</evidence>
<reference evidence="2 3" key="1">
    <citation type="submission" date="2013-11" db="EMBL/GenBank/DDBJ databases">
        <title>Draft genome of the bovine lungworm Dictyocaulus viviparus.</title>
        <authorList>
            <person name="Mitreva M."/>
        </authorList>
    </citation>
    <scope>NUCLEOTIDE SEQUENCE [LARGE SCALE GENOMIC DNA]</scope>
    <source>
        <strain evidence="2 3">HannoverDv2000</strain>
    </source>
</reference>
<evidence type="ECO:0000313" key="3">
    <source>
        <dbReference type="Proteomes" id="UP000053766"/>
    </source>
</evidence>
<evidence type="ECO:0000313" key="2">
    <source>
        <dbReference type="EMBL" id="KJH46506.1"/>
    </source>
</evidence>
<dbReference type="EMBL" id="KN716350">
    <property type="protein sequence ID" value="KJH46506.1"/>
    <property type="molecule type" value="Genomic_DNA"/>
</dbReference>
<accession>A0A0D8XVX2</accession>
<keyword evidence="3" id="KW-1185">Reference proteome</keyword>
<organism evidence="2 3">
    <name type="scientific">Dictyocaulus viviparus</name>
    <name type="common">Bovine lungworm</name>
    <dbReference type="NCBI Taxonomy" id="29172"/>
    <lineage>
        <taxon>Eukaryota</taxon>
        <taxon>Metazoa</taxon>
        <taxon>Ecdysozoa</taxon>
        <taxon>Nematoda</taxon>
        <taxon>Chromadorea</taxon>
        <taxon>Rhabditida</taxon>
        <taxon>Rhabditina</taxon>
        <taxon>Rhabditomorpha</taxon>
        <taxon>Strongyloidea</taxon>
        <taxon>Metastrongylidae</taxon>
        <taxon>Dictyocaulus</taxon>
    </lineage>
</organism>
<feature type="signal peptide" evidence="1">
    <location>
        <begin position="1"/>
        <end position="18"/>
    </location>
</feature>